<feature type="compositionally biased region" description="Basic residues" evidence="8">
    <location>
        <begin position="39"/>
        <end position="50"/>
    </location>
</feature>
<name>A0A453N083_AEGTS</name>
<feature type="binding site" evidence="6">
    <location>
        <position position="211"/>
    </location>
    <ligand>
        <name>S-adenosyl-L-methionine</name>
        <dbReference type="ChEBI" id="CHEBI:59789"/>
    </ligand>
</feature>
<dbReference type="Gene3D" id="1.10.8.100">
    <property type="entry name" value="Ribosomal RNA adenine dimethylase-like, domain 2"/>
    <property type="match status" value="1"/>
</dbReference>
<dbReference type="SMART" id="SM00650">
    <property type="entry name" value="rADc"/>
    <property type="match status" value="1"/>
</dbReference>
<reference evidence="10" key="4">
    <citation type="submission" date="2019-03" db="UniProtKB">
        <authorList>
            <consortium name="EnsemblPlants"/>
        </authorList>
    </citation>
    <scope>IDENTIFICATION</scope>
</reference>
<keyword evidence="1 7" id="KW-0698">rRNA processing</keyword>
<dbReference type="InterPro" id="IPR029063">
    <property type="entry name" value="SAM-dependent_MTases_sf"/>
</dbReference>
<feature type="binding site" evidence="6">
    <location>
        <position position="110"/>
    </location>
    <ligand>
        <name>S-adenosyl-L-methionine</name>
        <dbReference type="ChEBI" id="CHEBI:59789"/>
    </ligand>
</feature>
<dbReference type="EnsemblPlants" id="AET6Gv20164600.13">
    <property type="protein sequence ID" value="AET6Gv20164600.13"/>
    <property type="gene ID" value="AET6Gv20164600"/>
</dbReference>
<evidence type="ECO:0000313" key="11">
    <source>
        <dbReference type="Proteomes" id="UP000015105"/>
    </source>
</evidence>
<dbReference type="SUPFAM" id="SSF53335">
    <property type="entry name" value="S-adenosyl-L-methionine-dependent methyltransferases"/>
    <property type="match status" value="1"/>
</dbReference>
<dbReference type="PROSITE" id="PS01131">
    <property type="entry name" value="RRNA_A_DIMETH"/>
    <property type="match status" value="1"/>
</dbReference>
<dbReference type="EnsemblPlants" id="AET6Gv20164600.12">
    <property type="protein sequence ID" value="AET6Gv20164600.12"/>
    <property type="gene ID" value="AET6Gv20164600"/>
</dbReference>
<feature type="domain" description="Ribosomal RNA adenine methylase transferase N-terminal" evidence="9">
    <location>
        <begin position="115"/>
        <end position="297"/>
    </location>
</feature>
<dbReference type="STRING" id="200361.A0A453N083"/>
<dbReference type="FunFam" id="1.10.8.100:FF:000001">
    <property type="entry name" value="Ribosomal RNA small subunit methyltransferase A"/>
    <property type="match status" value="1"/>
</dbReference>
<dbReference type="InterPro" id="IPR023165">
    <property type="entry name" value="rRNA_Ade_diMease-like_C"/>
</dbReference>
<dbReference type="InterPro" id="IPR001737">
    <property type="entry name" value="KsgA/Erm"/>
</dbReference>
<feature type="binding site" evidence="6">
    <location>
        <position position="156"/>
    </location>
    <ligand>
        <name>S-adenosyl-L-methionine</name>
        <dbReference type="ChEBI" id="CHEBI:59789"/>
    </ligand>
</feature>
<dbReference type="Gene3D" id="3.40.50.150">
    <property type="entry name" value="Vaccinia Virus protein VP39"/>
    <property type="match status" value="1"/>
</dbReference>
<keyword evidence="2 6" id="KW-0489">Methyltransferase</keyword>
<dbReference type="Pfam" id="PF00398">
    <property type="entry name" value="RrnaAD"/>
    <property type="match status" value="1"/>
</dbReference>
<accession>A0A453N083</accession>
<protein>
    <recommendedName>
        <fullName evidence="7">rRNA adenine N(6)-methyltransferase</fullName>
        <ecNumber evidence="7">2.1.1.-</ecNumber>
    </recommendedName>
</protein>
<keyword evidence="4 6" id="KW-0949">S-adenosyl-L-methionine</keyword>
<reference evidence="11" key="1">
    <citation type="journal article" date="2014" name="Science">
        <title>Ancient hybridizations among the ancestral genomes of bread wheat.</title>
        <authorList>
            <consortium name="International Wheat Genome Sequencing Consortium,"/>
            <person name="Marcussen T."/>
            <person name="Sandve S.R."/>
            <person name="Heier L."/>
            <person name="Spannagl M."/>
            <person name="Pfeifer M."/>
            <person name="Jakobsen K.S."/>
            <person name="Wulff B.B."/>
            <person name="Steuernagel B."/>
            <person name="Mayer K.F."/>
            <person name="Olsen O.A."/>
        </authorList>
    </citation>
    <scope>NUCLEOTIDE SEQUENCE [LARGE SCALE GENOMIC DNA]</scope>
    <source>
        <strain evidence="11">cv. AL8/78</strain>
    </source>
</reference>
<evidence type="ECO:0000256" key="3">
    <source>
        <dbReference type="ARBA" id="ARBA00022679"/>
    </source>
</evidence>
<reference evidence="11" key="2">
    <citation type="journal article" date="2017" name="Nat. Plants">
        <title>The Aegilops tauschii genome reveals multiple impacts of transposons.</title>
        <authorList>
            <person name="Zhao G."/>
            <person name="Zou C."/>
            <person name="Li K."/>
            <person name="Wang K."/>
            <person name="Li T."/>
            <person name="Gao L."/>
            <person name="Zhang X."/>
            <person name="Wang H."/>
            <person name="Yang Z."/>
            <person name="Liu X."/>
            <person name="Jiang W."/>
            <person name="Mao L."/>
            <person name="Kong X."/>
            <person name="Jiao Y."/>
            <person name="Jia J."/>
        </authorList>
    </citation>
    <scope>NUCLEOTIDE SEQUENCE [LARGE SCALE GENOMIC DNA]</scope>
    <source>
        <strain evidence="11">cv. AL8/78</strain>
    </source>
</reference>
<dbReference type="Gramene" id="AET6Gv20164600.12">
    <property type="protein sequence ID" value="AET6Gv20164600.12"/>
    <property type="gene ID" value="AET6Gv20164600"/>
</dbReference>
<evidence type="ECO:0000256" key="5">
    <source>
        <dbReference type="ARBA" id="ARBA00022884"/>
    </source>
</evidence>
<dbReference type="NCBIfam" id="TIGR00755">
    <property type="entry name" value="ksgA"/>
    <property type="match status" value="1"/>
</dbReference>
<dbReference type="Gramene" id="AET6Gv20164600.13">
    <property type="protein sequence ID" value="AET6Gv20164600.13"/>
    <property type="gene ID" value="AET6Gv20164600"/>
</dbReference>
<reference evidence="10" key="5">
    <citation type="journal article" date="2021" name="G3 (Bethesda)">
        <title>Aegilops tauschii genome assembly Aet v5.0 features greater sequence contiguity and improved annotation.</title>
        <authorList>
            <person name="Wang L."/>
            <person name="Zhu T."/>
            <person name="Rodriguez J.C."/>
            <person name="Deal K.R."/>
            <person name="Dubcovsky J."/>
            <person name="McGuire P.E."/>
            <person name="Lux T."/>
            <person name="Spannagl M."/>
            <person name="Mayer K.F.X."/>
            <person name="Baldrich P."/>
            <person name="Meyers B.C."/>
            <person name="Huo N."/>
            <person name="Gu Y.Q."/>
            <person name="Zhou H."/>
            <person name="Devos K.M."/>
            <person name="Bennetzen J.L."/>
            <person name="Unver T."/>
            <person name="Budak H."/>
            <person name="Gulick P.J."/>
            <person name="Galiba G."/>
            <person name="Kalapos B."/>
            <person name="Nelson D.R."/>
            <person name="Li P."/>
            <person name="You F.M."/>
            <person name="Luo M.C."/>
            <person name="Dvorak J."/>
        </authorList>
    </citation>
    <scope>NUCLEOTIDE SEQUENCE [LARGE SCALE GENOMIC DNA]</scope>
    <source>
        <strain evidence="10">cv. AL8/78</strain>
    </source>
</reference>
<dbReference type="PANTHER" id="PTHR11727:SF27">
    <property type="entry name" value="RIBOSOMAL RNA SMALL SUBUNIT METHYLTRANSFERASE, CHLOROPLASTIC"/>
    <property type="match status" value="1"/>
</dbReference>
<evidence type="ECO:0000256" key="1">
    <source>
        <dbReference type="ARBA" id="ARBA00022552"/>
    </source>
</evidence>
<proteinExistence type="inferred from homology"/>
<dbReference type="PROSITE" id="PS51689">
    <property type="entry name" value="SAM_RNA_A_N6_MT"/>
    <property type="match status" value="1"/>
</dbReference>
<organism evidence="10 11">
    <name type="scientific">Aegilops tauschii subsp. strangulata</name>
    <name type="common">Goatgrass</name>
    <dbReference type="NCBI Taxonomy" id="200361"/>
    <lineage>
        <taxon>Eukaryota</taxon>
        <taxon>Viridiplantae</taxon>
        <taxon>Streptophyta</taxon>
        <taxon>Embryophyta</taxon>
        <taxon>Tracheophyta</taxon>
        <taxon>Spermatophyta</taxon>
        <taxon>Magnoliopsida</taxon>
        <taxon>Liliopsida</taxon>
        <taxon>Poales</taxon>
        <taxon>Poaceae</taxon>
        <taxon>BOP clade</taxon>
        <taxon>Pooideae</taxon>
        <taxon>Triticodae</taxon>
        <taxon>Triticeae</taxon>
        <taxon>Triticinae</taxon>
        <taxon>Aegilops</taxon>
    </lineage>
</organism>
<feature type="binding site" evidence="6">
    <location>
        <position position="181"/>
    </location>
    <ligand>
        <name>S-adenosyl-L-methionine</name>
        <dbReference type="ChEBI" id="CHEBI:59789"/>
    </ligand>
</feature>
<sequence length="371" mass="40826">LLIPAPGAAFPVSGHASSPPAAAALRPYPAHIRRLDRRVRRRRRGRRLPLHHPLPQLARPPPRAPQIPRPGPSVRPATLSSPIPFHGGRGSPSPRVSHRGVALTVLQNYMLNARVNEELVAAAGVEEGDVVLEIGPGTGSLTAALLAAGATVVAVEKDKHMATLVRDRFGSTEQLKVIEEDITKFHVHSHFLPILEEKSRGTKKYAKVVSNLPFNVSTEVVKQILPMGDVFSVMVLMLQDEAALRLANASIQTPEYRPINVFVNFYSEPEYKFKVERANFFPQPTVDGGVIRFKIKDAGEYPPVSSNKSFFSMVNSAFNGKRKMLRKSLQHLYSSADIEAALTNIGLPPTARPSELMMDDFVRLHNYLGNV</sequence>
<keyword evidence="5 6" id="KW-0694">RNA-binding</keyword>
<dbReference type="InterPro" id="IPR011530">
    <property type="entry name" value="rRNA_adenine_dimethylase"/>
</dbReference>
<evidence type="ECO:0000256" key="4">
    <source>
        <dbReference type="ARBA" id="ARBA00022691"/>
    </source>
</evidence>
<reference evidence="10" key="3">
    <citation type="journal article" date="2017" name="Nature">
        <title>Genome sequence of the progenitor of the wheat D genome Aegilops tauschii.</title>
        <authorList>
            <person name="Luo M.C."/>
            <person name="Gu Y.Q."/>
            <person name="Puiu D."/>
            <person name="Wang H."/>
            <person name="Twardziok S.O."/>
            <person name="Deal K.R."/>
            <person name="Huo N."/>
            <person name="Zhu T."/>
            <person name="Wang L."/>
            <person name="Wang Y."/>
            <person name="McGuire P.E."/>
            <person name="Liu S."/>
            <person name="Long H."/>
            <person name="Ramasamy R.K."/>
            <person name="Rodriguez J.C."/>
            <person name="Van S.L."/>
            <person name="Yuan L."/>
            <person name="Wang Z."/>
            <person name="Xia Z."/>
            <person name="Xiao L."/>
            <person name="Anderson O.D."/>
            <person name="Ouyang S."/>
            <person name="Liang Y."/>
            <person name="Zimin A.V."/>
            <person name="Pertea G."/>
            <person name="Qi P."/>
            <person name="Bennetzen J.L."/>
            <person name="Dai X."/>
            <person name="Dawson M.W."/>
            <person name="Muller H.G."/>
            <person name="Kugler K."/>
            <person name="Rivarola-Duarte L."/>
            <person name="Spannagl M."/>
            <person name="Mayer K.F.X."/>
            <person name="Lu F.H."/>
            <person name="Bevan M.W."/>
            <person name="Leroy P."/>
            <person name="Li P."/>
            <person name="You F.M."/>
            <person name="Sun Q."/>
            <person name="Liu Z."/>
            <person name="Lyons E."/>
            <person name="Wicker T."/>
            <person name="Salzberg S.L."/>
            <person name="Devos K.M."/>
            <person name="Dvorak J."/>
        </authorList>
    </citation>
    <scope>NUCLEOTIDE SEQUENCE [LARGE SCALE GENOMIC DNA]</scope>
    <source>
        <strain evidence="10">cv. AL8/78</strain>
    </source>
</reference>
<feature type="binding site" evidence="6">
    <location>
        <position position="108"/>
    </location>
    <ligand>
        <name>S-adenosyl-L-methionine</name>
        <dbReference type="ChEBI" id="CHEBI:59789"/>
    </ligand>
</feature>
<evidence type="ECO:0000256" key="8">
    <source>
        <dbReference type="SAM" id="MobiDB-lite"/>
    </source>
</evidence>
<dbReference type="AlphaFoldDB" id="A0A453N083"/>
<evidence type="ECO:0000256" key="7">
    <source>
        <dbReference type="RuleBase" id="RU362106"/>
    </source>
</evidence>
<feature type="region of interest" description="Disordered" evidence="8">
    <location>
        <begin position="39"/>
        <end position="96"/>
    </location>
</feature>
<dbReference type="InterPro" id="IPR020596">
    <property type="entry name" value="rRNA_Ade_Mease_Trfase_CS"/>
</dbReference>
<keyword evidence="11" id="KW-1185">Reference proteome</keyword>
<evidence type="ECO:0000313" key="10">
    <source>
        <dbReference type="EnsemblPlants" id="AET6Gv20164600.12"/>
    </source>
</evidence>
<evidence type="ECO:0000256" key="2">
    <source>
        <dbReference type="ARBA" id="ARBA00022603"/>
    </source>
</evidence>
<dbReference type="GO" id="GO:0003723">
    <property type="term" value="F:RNA binding"/>
    <property type="evidence" value="ECO:0007669"/>
    <property type="project" value="UniProtKB-UniRule"/>
</dbReference>
<feature type="compositionally biased region" description="Pro residues" evidence="8">
    <location>
        <begin position="58"/>
        <end position="73"/>
    </location>
</feature>
<dbReference type="PANTHER" id="PTHR11727">
    <property type="entry name" value="DIMETHYLADENOSINE TRANSFERASE"/>
    <property type="match status" value="1"/>
</dbReference>
<keyword evidence="3 6" id="KW-0808">Transferase</keyword>
<evidence type="ECO:0000256" key="6">
    <source>
        <dbReference type="PROSITE-ProRule" id="PRU01026"/>
    </source>
</evidence>
<dbReference type="GO" id="GO:0000179">
    <property type="term" value="F:rRNA (adenine-N6,N6-)-dimethyltransferase activity"/>
    <property type="evidence" value="ECO:0007669"/>
    <property type="project" value="UniProtKB-UniRule"/>
</dbReference>
<dbReference type="Proteomes" id="UP000015105">
    <property type="component" value="Chromosome 6D"/>
</dbReference>
<evidence type="ECO:0000259" key="9">
    <source>
        <dbReference type="SMART" id="SM00650"/>
    </source>
</evidence>
<dbReference type="EC" id="2.1.1.-" evidence="7"/>
<comment type="similarity">
    <text evidence="6 7">Belongs to the class I-like SAM-binding methyltransferase superfamily. rRNA adenine N(6)-methyltransferase family.</text>
</comment>
<feature type="binding site" evidence="6">
    <location>
        <position position="135"/>
    </location>
    <ligand>
        <name>S-adenosyl-L-methionine</name>
        <dbReference type="ChEBI" id="CHEBI:59789"/>
    </ligand>
</feature>
<dbReference type="InterPro" id="IPR020598">
    <property type="entry name" value="rRNA_Ade_methylase_Trfase_N"/>
</dbReference>